<name>A0A9Q0LX98_ANAIG</name>
<dbReference type="Gene3D" id="1.20.1280.50">
    <property type="match status" value="1"/>
</dbReference>
<feature type="transmembrane region" description="Helical" evidence="1">
    <location>
        <begin position="278"/>
        <end position="300"/>
    </location>
</feature>
<keyword evidence="4" id="KW-1185">Reference proteome</keyword>
<dbReference type="SUPFAM" id="SSF81383">
    <property type="entry name" value="F-box domain"/>
    <property type="match status" value="1"/>
</dbReference>
<organism evidence="3 4">
    <name type="scientific">Anaeramoeba ignava</name>
    <name type="common">Anaerobic marine amoeba</name>
    <dbReference type="NCBI Taxonomy" id="1746090"/>
    <lineage>
        <taxon>Eukaryota</taxon>
        <taxon>Metamonada</taxon>
        <taxon>Anaeramoebidae</taxon>
        <taxon>Anaeramoeba</taxon>
    </lineage>
</organism>
<proteinExistence type="predicted"/>
<dbReference type="EMBL" id="JAPDFW010000026">
    <property type="protein sequence ID" value="KAJ5079575.1"/>
    <property type="molecule type" value="Genomic_DNA"/>
</dbReference>
<evidence type="ECO:0000313" key="4">
    <source>
        <dbReference type="Proteomes" id="UP001149090"/>
    </source>
</evidence>
<feature type="domain" description="F-box" evidence="2">
    <location>
        <begin position="43"/>
        <end position="90"/>
    </location>
</feature>
<dbReference type="InterPro" id="IPR036047">
    <property type="entry name" value="F-box-like_dom_sf"/>
</dbReference>
<feature type="transmembrane region" description="Helical" evidence="1">
    <location>
        <begin position="211"/>
        <end position="235"/>
    </location>
</feature>
<keyword evidence="1" id="KW-0812">Transmembrane</keyword>
<feature type="transmembrane region" description="Helical" evidence="1">
    <location>
        <begin position="177"/>
        <end position="199"/>
    </location>
</feature>
<feature type="transmembrane region" description="Helical" evidence="1">
    <location>
        <begin position="406"/>
        <end position="431"/>
    </location>
</feature>
<dbReference type="OrthoDB" id="6487394at2759"/>
<sequence length="445" mass="53063">MFYTRHTTRNQFTFSQIEQLITKKSKMDYSNKKIIPNQGSESGDPFQDLPDELMLEIFSYLEKPFELGICCPVNNQFARISNDYMLWKEIFRKYSGLFDYNTIRLVDSTYFEIMEPLGIEEYFNQNSEQNQSLQLQIEQQPKKLFNEQIKKFLNLKKQQKKRQKAKERQKKLHKTKLFLTSPGYVTTIFCLILISVMFACSKFESYFNKSYIFIVLPALISLAFLLILTGWFVVFPSTSIVEKIYSITCFALFFDFFASLLLLGLTADHYSDLQNHSWIFFVCFALLFSHFVLWIFLVIYNKHEIKIVAYNQNLFHQIHEFWGFFSFPFFLSIVFLLVAFQKAKVAMIFLICSNIIPWILFCIFRSQDTFLFRDLRKLEIPHLVISLLAFATELMMYFRLFRNVSINWILISLPITIPLFFFCILLCFCIYKECLNHMRSAFYDY</sequence>
<gene>
    <name evidence="3" type="ORF">M0811_14399</name>
</gene>
<keyword evidence="1" id="KW-0472">Membrane</keyword>
<evidence type="ECO:0000313" key="3">
    <source>
        <dbReference type="EMBL" id="KAJ5079575.1"/>
    </source>
</evidence>
<accession>A0A9Q0LX98</accession>
<feature type="transmembrane region" description="Helical" evidence="1">
    <location>
        <begin position="247"/>
        <end position="266"/>
    </location>
</feature>
<evidence type="ECO:0000256" key="1">
    <source>
        <dbReference type="SAM" id="Phobius"/>
    </source>
</evidence>
<feature type="transmembrane region" description="Helical" evidence="1">
    <location>
        <begin position="378"/>
        <end position="400"/>
    </location>
</feature>
<feature type="transmembrane region" description="Helical" evidence="1">
    <location>
        <begin position="346"/>
        <end position="366"/>
    </location>
</feature>
<evidence type="ECO:0000259" key="2">
    <source>
        <dbReference type="PROSITE" id="PS50181"/>
    </source>
</evidence>
<protein>
    <submittedName>
        <fullName evidence="3">Dactylin</fullName>
    </submittedName>
</protein>
<comment type="caution">
    <text evidence="3">The sequence shown here is derived from an EMBL/GenBank/DDBJ whole genome shotgun (WGS) entry which is preliminary data.</text>
</comment>
<dbReference type="PROSITE" id="PS50181">
    <property type="entry name" value="FBOX"/>
    <property type="match status" value="1"/>
</dbReference>
<reference evidence="3" key="1">
    <citation type="submission" date="2022-10" db="EMBL/GenBank/DDBJ databases">
        <title>Novel sulphate-reducing endosymbionts in the free-living metamonad Anaeramoeba.</title>
        <authorList>
            <person name="Jerlstrom-Hultqvist J."/>
            <person name="Cepicka I."/>
            <person name="Gallot-Lavallee L."/>
            <person name="Salas-Leiva D."/>
            <person name="Curtis B.A."/>
            <person name="Zahonova K."/>
            <person name="Pipaliya S."/>
            <person name="Dacks J."/>
            <person name="Roger A.J."/>
        </authorList>
    </citation>
    <scope>NUCLEOTIDE SEQUENCE</scope>
    <source>
        <strain evidence="3">BMAN</strain>
    </source>
</reference>
<feature type="transmembrane region" description="Helical" evidence="1">
    <location>
        <begin position="321"/>
        <end position="340"/>
    </location>
</feature>
<dbReference type="AlphaFoldDB" id="A0A9Q0LX98"/>
<dbReference type="Proteomes" id="UP001149090">
    <property type="component" value="Unassembled WGS sequence"/>
</dbReference>
<dbReference type="Pfam" id="PF12937">
    <property type="entry name" value="F-box-like"/>
    <property type="match status" value="1"/>
</dbReference>
<keyword evidence="1" id="KW-1133">Transmembrane helix</keyword>
<dbReference type="InterPro" id="IPR001810">
    <property type="entry name" value="F-box_dom"/>
</dbReference>